<proteinExistence type="predicted"/>
<reference evidence="2 3" key="1">
    <citation type="submission" date="2020-02" db="EMBL/GenBank/DDBJ databases">
        <authorList>
            <person name="Ma Q."/>
            <person name="Huang Y."/>
            <person name="Song X."/>
            <person name="Pei D."/>
        </authorList>
    </citation>
    <scope>NUCLEOTIDE SEQUENCE [LARGE SCALE GENOMIC DNA]</scope>
    <source>
        <strain evidence="2">Sxm20200214</strain>
        <tissue evidence="2">Leaf</tissue>
    </source>
</reference>
<keyword evidence="3" id="KW-1185">Reference proteome</keyword>
<evidence type="ECO:0000313" key="2">
    <source>
        <dbReference type="EMBL" id="KAG2281846.1"/>
    </source>
</evidence>
<gene>
    <name evidence="2" type="ORF">Bca52824_053066</name>
</gene>
<comment type="caution">
    <text evidence="2">The sequence shown here is derived from an EMBL/GenBank/DDBJ whole genome shotgun (WGS) entry which is preliminary data.</text>
</comment>
<protein>
    <submittedName>
        <fullName evidence="2">Uncharacterized protein</fullName>
    </submittedName>
</protein>
<feature type="compositionally biased region" description="Basic and acidic residues" evidence="1">
    <location>
        <begin position="47"/>
        <end position="63"/>
    </location>
</feature>
<dbReference type="Proteomes" id="UP000886595">
    <property type="component" value="Unassembled WGS sequence"/>
</dbReference>
<evidence type="ECO:0000313" key="3">
    <source>
        <dbReference type="Proteomes" id="UP000886595"/>
    </source>
</evidence>
<dbReference type="EMBL" id="JAAMPC010000011">
    <property type="protein sequence ID" value="KAG2281846.1"/>
    <property type="molecule type" value="Genomic_DNA"/>
</dbReference>
<evidence type="ECO:0000256" key="1">
    <source>
        <dbReference type="SAM" id="MobiDB-lite"/>
    </source>
</evidence>
<accession>A0A8X7R502</accession>
<sequence>MKFSPYLSHHAKEIEIPPVNQVSARDRGPIPSRSRLEPNGGVSYAEVEEKRGGEEHRTGGCSN</sequence>
<dbReference type="AlphaFoldDB" id="A0A8X7R502"/>
<organism evidence="2 3">
    <name type="scientific">Brassica carinata</name>
    <name type="common">Ethiopian mustard</name>
    <name type="synonym">Abyssinian cabbage</name>
    <dbReference type="NCBI Taxonomy" id="52824"/>
    <lineage>
        <taxon>Eukaryota</taxon>
        <taxon>Viridiplantae</taxon>
        <taxon>Streptophyta</taxon>
        <taxon>Embryophyta</taxon>
        <taxon>Tracheophyta</taxon>
        <taxon>Spermatophyta</taxon>
        <taxon>Magnoliopsida</taxon>
        <taxon>eudicotyledons</taxon>
        <taxon>Gunneridae</taxon>
        <taxon>Pentapetalae</taxon>
        <taxon>rosids</taxon>
        <taxon>malvids</taxon>
        <taxon>Brassicales</taxon>
        <taxon>Brassicaceae</taxon>
        <taxon>Brassiceae</taxon>
        <taxon>Brassica</taxon>
    </lineage>
</organism>
<feature type="region of interest" description="Disordered" evidence="1">
    <location>
        <begin position="1"/>
        <end position="63"/>
    </location>
</feature>
<name>A0A8X7R502_BRACI</name>